<dbReference type="RefSeq" id="WP_378034314.1">
    <property type="nucleotide sequence ID" value="NZ_JBHSIV010000002.1"/>
</dbReference>
<reference evidence="4" key="1">
    <citation type="journal article" date="2019" name="Int. J. Syst. Evol. Microbiol.">
        <title>The Global Catalogue of Microorganisms (GCM) 10K type strain sequencing project: providing services to taxonomists for standard genome sequencing and annotation.</title>
        <authorList>
            <consortium name="The Broad Institute Genomics Platform"/>
            <consortium name="The Broad Institute Genome Sequencing Center for Infectious Disease"/>
            <person name="Wu L."/>
            <person name="Ma J."/>
        </authorList>
    </citation>
    <scope>NUCLEOTIDE SEQUENCE [LARGE SCALE GENOMIC DNA]</scope>
    <source>
        <strain evidence="4">CGMCC 4.7093</strain>
    </source>
</reference>
<dbReference type="EMBL" id="JBHSIV010000002">
    <property type="protein sequence ID" value="MFC5060957.1"/>
    <property type="molecule type" value="Genomic_DNA"/>
</dbReference>
<comment type="caution">
    <text evidence="3">The sequence shown here is derived from an EMBL/GenBank/DDBJ whole genome shotgun (WGS) entry which is preliminary data.</text>
</comment>
<keyword evidence="1" id="KW-0560">Oxidoreductase</keyword>
<dbReference type="Pfam" id="PF00171">
    <property type="entry name" value="Aldedh"/>
    <property type="match status" value="1"/>
</dbReference>
<dbReference type="InterPro" id="IPR016162">
    <property type="entry name" value="Ald_DH_N"/>
</dbReference>
<organism evidence="3 4">
    <name type="scientific">Actinomycetospora atypica</name>
    <dbReference type="NCBI Taxonomy" id="1290095"/>
    <lineage>
        <taxon>Bacteria</taxon>
        <taxon>Bacillati</taxon>
        <taxon>Actinomycetota</taxon>
        <taxon>Actinomycetes</taxon>
        <taxon>Pseudonocardiales</taxon>
        <taxon>Pseudonocardiaceae</taxon>
        <taxon>Actinomycetospora</taxon>
    </lineage>
</organism>
<keyword evidence="4" id="KW-1185">Reference proteome</keyword>
<name>A0ABV9YH37_9PSEU</name>
<sequence>MTSTPLRATPADIVTDCGERAAAAAPAMAAATDAQIAAALRGMADLLLAKAPTLATANAADVEAAVDAGMTGALLDRLRLDEARLESMADSLRELAEIGVPPRDVVVEERPDGLRLIERRRPVGVIGANFEARPNVVVDVASQLVKSRNAGVLRTGGAALASATALMADVVGPALDAAGLPADAVTLVGDASRECAVELVRRPGLIGLVILRGSGETTRSLGLEAAKHGVRTLAHADGGGVLYVDRAADPALTATLVSSSVDRLGVCNRLNLLLVDAPQWETVTPILVEMLRDADIHASLPPHAHPLGHEWALDDGHEATVTIAPADGPADAAAIANRETSGLAATIVTADEAAARTFLDTYAGTGAFWNATTRLLDGYKLRRVPETGINVDHVPGPRGPVVFTDLVLRQFVVVPASTAVGRS</sequence>
<evidence type="ECO:0000313" key="4">
    <source>
        <dbReference type="Proteomes" id="UP001595947"/>
    </source>
</evidence>
<dbReference type="PIRSF" id="PIRSF000151">
    <property type="entry name" value="GPR"/>
    <property type="match status" value="1"/>
</dbReference>
<evidence type="ECO:0000259" key="2">
    <source>
        <dbReference type="Pfam" id="PF00171"/>
    </source>
</evidence>
<dbReference type="PANTHER" id="PTHR11063">
    <property type="entry name" value="GLUTAMATE SEMIALDEHYDE DEHYDROGENASE"/>
    <property type="match status" value="1"/>
</dbReference>
<evidence type="ECO:0000313" key="3">
    <source>
        <dbReference type="EMBL" id="MFC5060957.1"/>
    </source>
</evidence>
<dbReference type="PANTHER" id="PTHR11063:SF8">
    <property type="entry name" value="DELTA-1-PYRROLINE-5-CARBOXYLATE SYNTHASE"/>
    <property type="match status" value="1"/>
</dbReference>
<gene>
    <name evidence="3" type="ORF">ACFPBZ_01970</name>
</gene>
<dbReference type="SUPFAM" id="SSF53720">
    <property type="entry name" value="ALDH-like"/>
    <property type="match status" value="1"/>
</dbReference>
<dbReference type="InterPro" id="IPR016163">
    <property type="entry name" value="Ald_DH_C"/>
</dbReference>
<dbReference type="InterPro" id="IPR012134">
    <property type="entry name" value="Glu-5-SA_DH"/>
</dbReference>
<dbReference type="InterPro" id="IPR015590">
    <property type="entry name" value="Aldehyde_DH_dom"/>
</dbReference>
<dbReference type="Proteomes" id="UP001595947">
    <property type="component" value="Unassembled WGS sequence"/>
</dbReference>
<feature type="domain" description="Aldehyde dehydrogenase" evidence="2">
    <location>
        <begin position="14"/>
        <end position="296"/>
    </location>
</feature>
<protein>
    <submittedName>
        <fullName evidence="3">Aldehyde dehydrogenase family protein</fullName>
    </submittedName>
</protein>
<dbReference type="Gene3D" id="3.40.605.10">
    <property type="entry name" value="Aldehyde Dehydrogenase, Chain A, domain 1"/>
    <property type="match status" value="1"/>
</dbReference>
<evidence type="ECO:0000256" key="1">
    <source>
        <dbReference type="ARBA" id="ARBA00023002"/>
    </source>
</evidence>
<dbReference type="InterPro" id="IPR016161">
    <property type="entry name" value="Ald_DH/histidinol_DH"/>
</dbReference>
<accession>A0ABV9YH37</accession>
<dbReference type="Gene3D" id="3.40.309.10">
    <property type="entry name" value="Aldehyde Dehydrogenase, Chain A, domain 2"/>
    <property type="match status" value="1"/>
</dbReference>
<proteinExistence type="predicted"/>